<dbReference type="RefSeq" id="WP_307688326.1">
    <property type="nucleotide sequence ID" value="NZ_JAUSRO010000002.1"/>
</dbReference>
<keyword evidence="9" id="KW-1185">Reference proteome</keyword>
<evidence type="ECO:0000313" key="8">
    <source>
        <dbReference type="EMBL" id="MDP9898511.1"/>
    </source>
</evidence>
<evidence type="ECO:0000256" key="6">
    <source>
        <dbReference type="ARBA" id="ARBA00023288"/>
    </source>
</evidence>
<name>A0ABT9S2D1_9BURK</name>
<evidence type="ECO:0000256" key="1">
    <source>
        <dbReference type="ARBA" id="ARBA00004459"/>
    </source>
</evidence>
<reference evidence="8 9" key="1">
    <citation type="submission" date="2023-07" db="EMBL/GenBank/DDBJ databases">
        <title>Sorghum-associated microbial communities from plants grown in Nebraska, USA.</title>
        <authorList>
            <person name="Schachtman D."/>
        </authorList>
    </citation>
    <scope>NUCLEOTIDE SEQUENCE [LARGE SCALE GENOMIC DNA]</scope>
    <source>
        <strain evidence="8 9">DS1607</strain>
    </source>
</reference>
<evidence type="ECO:0000256" key="4">
    <source>
        <dbReference type="ARBA" id="ARBA00023139"/>
    </source>
</evidence>
<gene>
    <name evidence="8" type="ORF">J2W36_000746</name>
</gene>
<organism evidence="8 9">
    <name type="scientific">Variovorax ginsengisoli</name>
    <dbReference type="NCBI Taxonomy" id="363844"/>
    <lineage>
        <taxon>Bacteria</taxon>
        <taxon>Pseudomonadati</taxon>
        <taxon>Pseudomonadota</taxon>
        <taxon>Betaproteobacteria</taxon>
        <taxon>Burkholderiales</taxon>
        <taxon>Comamonadaceae</taxon>
        <taxon>Variovorax</taxon>
    </lineage>
</organism>
<comment type="caution">
    <text evidence="8">The sequence shown here is derived from an EMBL/GenBank/DDBJ whole genome shotgun (WGS) entry which is preliminary data.</text>
</comment>
<proteinExistence type="predicted"/>
<keyword evidence="4" id="KW-0564">Palmitate</keyword>
<dbReference type="InterPro" id="IPR032831">
    <property type="entry name" value="LptM_cons"/>
</dbReference>
<accession>A0ABT9S2D1</accession>
<evidence type="ECO:0000256" key="5">
    <source>
        <dbReference type="ARBA" id="ARBA00023237"/>
    </source>
</evidence>
<dbReference type="Proteomes" id="UP001226867">
    <property type="component" value="Unassembled WGS sequence"/>
</dbReference>
<sequence>MLNVRQILVTAAGLTALGVGLSGCGLKGPLYLPTDPAAANRATLPSLMLPSLGKTETATPAAAPASPVPDTSSPAAAPVPAPASSAPARSGTNQ</sequence>
<feature type="region of interest" description="Disordered" evidence="7">
    <location>
        <begin position="50"/>
        <end position="94"/>
    </location>
</feature>
<comment type="subcellular location">
    <subcellularLocation>
        <location evidence="1">Cell outer membrane</location>
        <topology evidence="1">Lipid-anchor</topology>
    </subcellularLocation>
</comment>
<keyword evidence="2" id="KW-0732">Signal</keyword>
<protein>
    <submittedName>
        <fullName evidence="8">Small lipoprotein YifL</fullName>
    </submittedName>
</protein>
<dbReference type="EMBL" id="JAUSRO010000002">
    <property type="protein sequence ID" value="MDP9898511.1"/>
    <property type="molecule type" value="Genomic_DNA"/>
</dbReference>
<dbReference type="NCBIfam" id="NF047847">
    <property type="entry name" value="SS_mature_LptM"/>
    <property type="match status" value="1"/>
</dbReference>
<keyword evidence="6 8" id="KW-0449">Lipoprotein</keyword>
<evidence type="ECO:0000256" key="2">
    <source>
        <dbReference type="ARBA" id="ARBA00022729"/>
    </source>
</evidence>
<keyword evidence="5" id="KW-0998">Cell outer membrane</keyword>
<keyword evidence="3" id="KW-0472">Membrane</keyword>
<evidence type="ECO:0000256" key="7">
    <source>
        <dbReference type="SAM" id="MobiDB-lite"/>
    </source>
</evidence>
<evidence type="ECO:0000313" key="9">
    <source>
        <dbReference type="Proteomes" id="UP001226867"/>
    </source>
</evidence>
<dbReference type="Pfam" id="PF13627">
    <property type="entry name" value="LptM_cons"/>
    <property type="match status" value="1"/>
</dbReference>
<feature type="compositionally biased region" description="Low complexity" evidence="7">
    <location>
        <begin position="58"/>
        <end position="88"/>
    </location>
</feature>
<evidence type="ECO:0000256" key="3">
    <source>
        <dbReference type="ARBA" id="ARBA00023136"/>
    </source>
</evidence>
<dbReference type="PROSITE" id="PS51257">
    <property type="entry name" value="PROKAR_LIPOPROTEIN"/>
    <property type="match status" value="1"/>
</dbReference>